<name>A0A1F7UNB2_9BACT</name>
<protein>
    <submittedName>
        <fullName evidence="2">Uncharacterized protein</fullName>
    </submittedName>
</protein>
<comment type="caution">
    <text evidence="2">The sequence shown here is derived from an EMBL/GenBank/DDBJ whole genome shotgun (WGS) entry which is preliminary data.</text>
</comment>
<keyword evidence="1" id="KW-0472">Membrane</keyword>
<dbReference type="Proteomes" id="UP000176603">
    <property type="component" value="Unassembled WGS sequence"/>
</dbReference>
<evidence type="ECO:0000313" key="3">
    <source>
        <dbReference type="Proteomes" id="UP000176603"/>
    </source>
</evidence>
<dbReference type="EMBL" id="MGEH01000016">
    <property type="protein sequence ID" value="OGL79198.1"/>
    <property type="molecule type" value="Genomic_DNA"/>
</dbReference>
<sequence length="194" mass="20582">MPRLLKGQSLIELLIAMTVIIVGLTAASAIIFSNARLQERSADEVVAANLAREGVELAKAVRDSSWIAGGATTFDAGLYAGTDYTAVPLMDGGTFGGFDFAPNTITAAEAVIKRSTNVSSPQLFVQGTGSIGDATFFKRLVTLNPICSDYSQVVSGSTCGALQKIGIHVSSQVQWTKRDGTHSATIEDDMYDWR</sequence>
<gene>
    <name evidence="2" type="ORF">A3E39_04820</name>
</gene>
<dbReference type="STRING" id="1802399.A3E39_04820"/>
<keyword evidence="1" id="KW-1133">Transmembrane helix</keyword>
<proteinExistence type="predicted"/>
<organism evidence="2 3">
    <name type="scientific">Candidatus Uhrbacteria bacterium RIFCSPHIGHO2_12_FULL_60_25</name>
    <dbReference type="NCBI Taxonomy" id="1802399"/>
    <lineage>
        <taxon>Bacteria</taxon>
        <taxon>Candidatus Uhriibacteriota</taxon>
    </lineage>
</organism>
<reference evidence="2 3" key="1">
    <citation type="journal article" date="2016" name="Nat. Commun.">
        <title>Thousands of microbial genomes shed light on interconnected biogeochemical processes in an aquifer system.</title>
        <authorList>
            <person name="Anantharaman K."/>
            <person name="Brown C.T."/>
            <person name="Hug L.A."/>
            <person name="Sharon I."/>
            <person name="Castelle C.J."/>
            <person name="Probst A.J."/>
            <person name="Thomas B.C."/>
            <person name="Singh A."/>
            <person name="Wilkins M.J."/>
            <person name="Karaoz U."/>
            <person name="Brodie E.L."/>
            <person name="Williams K.H."/>
            <person name="Hubbard S.S."/>
            <person name="Banfield J.F."/>
        </authorList>
    </citation>
    <scope>NUCLEOTIDE SEQUENCE [LARGE SCALE GENOMIC DNA]</scope>
</reference>
<evidence type="ECO:0000256" key="1">
    <source>
        <dbReference type="SAM" id="Phobius"/>
    </source>
</evidence>
<keyword evidence="1" id="KW-0812">Transmembrane</keyword>
<feature type="transmembrane region" description="Helical" evidence="1">
    <location>
        <begin position="12"/>
        <end position="32"/>
    </location>
</feature>
<accession>A0A1F7UNB2</accession>
<dbReference type="AlphaFoldDB" id="A0A1F7UNB2"/>
<evidence type="ECO:0000313" key="2">
    <source>
        <dbReference type="EMBL" id="OGL79198.1"/>
    </source>
</evidence>